<evidence type="ECO:0000313" key="1">
    <source>
        <dbReference type="EMBL" id="KER33244.1"/>
    </source>
</evidence>
<sequence>MWIALSGPSGTIHLNSDFKELLEVSSNLVVSADETGTAGLQVTPQLPAIWRRDQDKDADPVATTLWIPTGYCKLTDMGTFRIRISNVV</sequence>
<dbReference type="RefSeq" id="XP_009163090.1">
    <property type="nucleotide sequence ID" value="XM_009164826.1"/>
</dbReference>
<organism evidence="1 2">
    <name type="scientific">Opisthorchis viverrini</name>
    <name type="common">Southeast Asian liver fluke</name>
    <dbReference type="NCBI Taxonomy" id="6198"/>
    <lineage>
        <taxon>Eukaryota</taxon>
        <taxon>Metazoa</taxon>
        <taxon>Spiralia</taxon>
        <taxon>Lophotrochozoa</taxon>
        <taxon>Platyhelminthes</taxon>
        <taxon>Trematoda</taxon>
        <taxon>Digenea</taxon>
        <taxon>Opisthorchiida</taxon>
        <taxon>Opisthorchiata</taxon>
        <taxon>Opisthorchiidae</taxon>
        <taxon>Opisthorchis</taxon>
    </lineage>
</organism>
<dbReference type="EMBL" id="KL596627">
    <property type="protein sequence ID" value="KER33244.1"/>
    <property type="molecule type" value="Genomic_DNA"/>
</dbReference>
<dbReference type="GeneID" id="20315119"/>
<accession>A0A075AJE5</accession>
<dbReference type="AlphaFoldDB" id="A0A075AJE5"/>
<dbReference type="KEGG" id="ovi:T265_00931"/>
<protein>
    <submittedName>
        <fullName evidence="1">Uncharacterized protein</fullName>
    </submittedName>
</protein>
<proteinExistence type="predicted"/>
<gene>
    <name evidence="1" type="ORF">T265_00931</name>
</gene>
<name>A0A075AJE5_OPIVI</name>
<reference evidence="1 2" key="1">
    <citation type="submission" date="2013-11" db="EMBL/GenBank/DDBJ databases">
        <title>Opisthorchis viverrini - life in the bile duct.</title>
        <authorList>
            <person name="Young N.D."/>
            <person name="Nagarajan N."/>
            <person name="Lin S.J."/>
            <person name="Korhonen P.K."/>
            <person name="Jex A.R."/>
            <person name="Hall R.S."/>
            <person name="Safavi-Hemami H."/>
            <person name="Kaewkong W."/>
            <person name="Bertrand D."/>
            <person name="Gao S."/>
            <person name="Seet Q."/>
            <person name="Wongkham S."/>
            <person name="Teh B.T."/>
            <person name="Wongkham C."/>
            <person name="Intapan P.M."/>
            <person name="Maleewong W."/>
            <person name="Yang X."/>
            <person name="Hu M."/>
            <person name="Wang Z."/>
            <person name="Hofmann A."/>
            <person name="Sternberg P.W."/>
            <person name="Tan P."/>
            <person name="Wang J."/>
            <person name="Gasser R.B."/>
        </authorList>
    </citation>
    <scope>NUCLEOTIDE SEQUENCE [LARGE SCALE GENOMIC DNA]</scope>
</reference>
<evidence type="ECO:0000313" key="2">
    <source>
        <dbReference type="Proteomes" id="UP000054324"/>
    </source>
</evidence>
<dbReference type="CTD" id="20315119"/>
<dbReference type="Proteomes" id="UP000054324">
    <property type="component" value="Unassembled WGS sequence"/>
</dbReference>
<keyword evidence="2" id="KW-1185">Reference proteome</keyword>